<feature type="region of interest" description="Disordered" evidence="1">
    <location>
        <begin position="20"/>
        <end position="61"/>
    </location>
</feature>
<dbReference type="AlphaFoldDB" id="A0AAD5QS98"/>
<organism evidence="2 3">
    <name type="scientific">Parelaphostrongylus tenuis</name>
    <name type="common">Meningeal worm</name>
    <dbReference type="NCBI Taxonomy" id="148309"/>
    <lineage>
        <taxon>Eukaryota</taxon>
        <taxon>Metazoa</taxon>
        <taxon>Ecdysozoa</taxon>
        <taxon>Nematoda</taxon>
        <taxon>Chromadorea</taxon>
        <taxon>Rhabditida</taxon>
        <taxon>Rhabditina</taxon>
        <taxon>Rhabditomorpha</taxon>
        <taxon>Strongyloidea</taxon>
        <taxon>Metastrongylidae</taxon>
        <taxon>Parelaphostrongylus</taxon>
    </lineage>
</organism>
<accession>A0AAD5QS98</accession>
<protein>
    <submittedName>
        <fullName evidence="2">Uncharacterized protein</fullName>
    </submittedName>
</protein>
<feature type="non-terminal residue" evidence="2">
    <location>
        <position position="104"/>
    </location>
</feature>
<gene>
    <name evidence="2" type="ORF">KIN20_018587</name>
</gene>
<proteinExistence type="predicted"/>
<comment type="caution">
    <text evidence="2">The sequence shown here is derived from an EMBL/GenBank/DDBJ whole genome shotgun (WGS) entry which is preliminary data.</text>
</comment>
<name>A0AAD5QS98_PARTN</name>
<evidence type="ECO:0000313" key="2">
    <source>
        <dbReference type="EMBL" id="KAJ1359784.1"/>
    </source>
</evidence>
<sequence length="104" mass="11567">MDFKISIRLKCTWILRKNSSSGISTVRQSPLMSGRRSFTDHNGTSSNPTATTNRDQSSYQRSGIKLTSFNANEKGDVYCSIPSQWATQKAPPGQPSQLLWNANK</sequence>
<dbReference type="EMBL" id="JAHQIW010003703">
    <property type="protein sequence ID" value="KAJ1359784.1"/>
    <property type="molecule type" value="Genomic_DNA"/>
</dbReference>
<dbReference type="Proteomes" id="UP001196413">
    <property type="component" value="Unassembled WGS sequence"/>
</dbReference>
<feature type="compositionally biased region" description="Polar residues" evidence="1">
    <location>
        <begin position="40"/>
        <end position="61"/>
    </location>
</feature>
<keyword evidence="3" id="KW-1185">Reference proteome</keyword>
<evidence type="ECO:0000313" key="3">
    <source>
        <dbReference type="Proteomes" id="UP001196413"/>
    </source>
</evidence>
<evidence type="ECO:0000256" key="1">
    <source>
        <dbReference type="SAM" id="MobiDB-lite"/>
    </source>
</evidence>
<reference evidence="2" key="1">
    <citation type="submission" date="2021-06" db="EMBL/GenBank/DDBJ databases">
        <title>Parelaphostrongylus tenuis whole genome reference sequence.</title>
        <authorList>
            <person name="Garwood T.J."/>
            <person name="Larsen P.A."/>
            <person name="Fountain-Jones N.M."/>
            <person name="Garbe J.R."/>
            <person name="Macchietto M.G."/>
            <person name="Kania S.A."/>
            <person name="Gerhold R.W."/>
            <person name="Richards J.E."/>
            <person name="Wolf T.M."/>
        </authorList>
    </citation>
    <scope>NUCLEOTIDE SEQUENCE</scope>
    <source>
        <strain evidence="2">MNPRO001-30</strain>
        <tissue evidence="2">Meninges</tissue>
    </source>
</reference>
<feature type="compositionally biased region" description="Polar residues" evidence="1">
    <location>
        <begin position="20"/>
        <end position="31"/>
    </location>
</feature>